<accession>F2JI84</accession>
<proteinExistence type="predicted"/>
<evidence type="ECO:0000259" key="4">
    <source>
        <dbReference type="Pfam" id="PF00294"/>
    </source>
</evidence>
<organism evidence="5 6">
    <name type="scientific">Cellulosilyticum lentocellum (strain ATCC 49066 / DSM 5427 / NCIMB 11756 / RHM5)</name>
    <name type="common">Clostridium lentocellum</name>
    <dbReference type="NCBI Taxonomy" id="642492"/>
    <lineage>
        <taxon>Bacteria</taxon>
        <taxon>Bacillati</taxon>
        <taxon>Bacillota</taxon>
        <taxon>Clostridia</taxon>
        <taxon>Lachnospirales</taxon>
        <taxon>Cellulosilyticaceae</taxon>
        <taxon>Cellulosilyticum</taxon>
    </lineage>
</organism>
<keyword evidence="1" id="KW-0808">Transferase</keyword>
<dbReference type="EMBL" id="CP002582">
    <property type="protein sequence ID" value="ADZ83112.1"/>
    <property type="molecule type" value="Genomic_DNA"/>
</dbReference>
<keyword evidence="3" id="KW-1133">Transmembrane helix</keyword>
<dbReference type="CDD" id="cd01941">
    <property type="entry name" value="YeiC_kinase_like"/>
    <property type="match status" value="1"/>
</dbReference>
<evidence type="ECO:0000256" key="3">
    <source>
        <dbReference type="SAM" id="Phobius"/>
    </source>
</evidence>
<protein>
    <submittedName>
        <fullName evidence="5">PfkB domain protein</fullName>
    </submittedName>
</protein>
<dbReference type="AlphaFoldDB" id="F2JI84"/>
<dbReference type="Proteomes" id="UP000008467">
    <property type="component" value="Chromosome"/>
</dbReference>
<feature type="domain" description="Carbohydrate kinase PfkB" evidence="4">
    <location>
        <begin position="9"/>
        <end position="298"/>
    </location>
</feature>
<keyword evidence="3" id="KW-0812">Transmembrane</keyword>
<reference evidence="5 6" key="1">
    <citation type="journal article" date="2011" name="J. Bacteriol.">
        <title>Complete genome sequence of the cellulose-degrading bacterium Cellulosilyticum lentocellum.</title>
        <authorList>
            <consortium name="US DOE Joint Genome Institute"/>
            <person name="Miller D.A."/>
            <person name="Suen G."/>
            <person name="Bruce D."/>
            <person name="Copeland A."/>
            <person name="Cheng J.F."/>
            <person name="Detter C."/>
            <person name="Goodwin L.A."/>
            <person name="Han C.S."/>
            <person name="Hauser L.J."/>
            <person name="Land M.L."/>
            <person name="Lapidus A."/>
            <person name="Lucas S."/>
            <person name="Meincke L."/>
            <person name="Pitluck S."/>
            <person name="Tapia R."/>
            <person name="Teshima H."/>
            <person name="Woyke T."/>
            <person name="Fox B.G."/>
            <person name="Angert E.R."/>
            <person name="Currie C.R."/>
        </authorList>
    </citation>
    <scope>NUCLEOTIDE SEQUENCE [LARGE SCALE GENOMIC DNA]</scope>
    <source>
        <strain evidence="6">ATCC 49066 / DSM 5427 / NCIMB 11756 / RHM5</strain>
    </source>
</reference>
<dbReference type="PANTHER" id="PTHR10584:SF166">
    <property type="entry name" value="RIBOKINASE"/>
    <property type="match status" value="1"/>
</dbReference>
<feature type="transmembrane region" description="Helical" evidence="3">
    <location>
        <begin position="9"/>
        <end position="28"/>
    </location>
</feature>
<dbReference type="Gene3D" id="3.40.1190.20">
    <property type="match status" value="1"/>
</dbReference>
<evidence type="ECO:0000313" key="6">
    <source>
        <dbReference type="Proteomes" id="UP000008467"/>
    </source>
</evidence>
<dbReference type="STRING" id="642492.Clole_1386"/>
<name>F2JI84_CELLD</name>
<dbReference type="SUPFAM" id="SSF53613">
    <property type="entry name" value="Ribokinase-like"/>
    <property type="match status" value="1"/>
</dbReference>
<keyword evidence="3" id="KW-0472">Membrane</keyword>
<dbReference type="eggNOG" id="COG0524">
    <property type="taxonomic scope" value="Bacteria"/>
</dbReference>
<evidence type="ECO:0000256" key="1">
    <source>
        <dbReference type="ARBA" id="ARBA00022679"/>
    </source>
</evidence>
<evidence type="ECO:0000256" key="2">
    <source>
        <dbReference type="ARBA" id="ARBA00022777"/>
    </source>
</evidence>
<evidence type="ECO:0000313" key="5">
    <source>
        <dbReference type="EMBL" id="ADZ83112.1"/>
    </source>
</evidence>
<dbReference type="KEGG" id="cle:Clole_1386"/>
<gene>
    <name evidence="5" type="ordered locus">Clole_1386</name>
</gene>
<dbReference type="GO" id="GO:0005829">
    <property type="term" value="C:cytosol"/>
    <property type="evidence" value="ECO:0007669"/>
    <property type="project" value="TreeGrafter"/>
</dbReference>
<dbReference type="PANTHER" id="PTHR10584">
    <property type="entry name" value="SUGAR KINASE"/>
    <property type="match status" value="1"/>
</dbReference>
<dbReference type="Pfam" id="PF00294">
    <property type="entry name" value="PfkB"/>
    <property type="match status" value="1"/>
</dbReference>
<sequence length="319" mass="34892">MTMENNKPYALVFGIAIYDIFGFSYATYRPYDSNPGKVKVSCGGVCRNIAENMSLVGTNTQFISILGDDEKGKDILRQAEKVGLDMSNTLIVHGGSTPTYMAILDENGEMVSAVVDTKLANEFSKEALSERASIIENAEYMFLGADNPPFIEHIVTTYQGKTKFVLDPVSAAKAARIKHLLHYFHTVKPNRHEAEVLCGFEVKTHEDARKAGAYLRGLGVQNVFISLDVDGVYYNDGKEEGIIKANALEVINVTGAGDAFVAGIGAGYMANKSTVEIVKYAIAMSNITIAHEETINPNMAADLVEAYVREAQWQCTTFE</sequence>
<dbReference type="GO" id="GO:0016301">
    <property type="term" value="F:kinase activity"/>
    <property type="evidence" value="ECO:0007669"/>
    <property type="project" value="UniProtKB-KW"/>
</dbReference>
<dbReference type="HOGENOM" id="CLU_027634_11_2_9"/>
<dbReference type="InterPro" id="IPR011611">
    <property type="entry name" value="PfkB_dom"/>
</dbReference>
<keyword evidence="2" id="KW-0418">Kinase</keyword>
<dbReference type="InterPro" id="IPR029056">
    <property type="entry name" value="Ribokinase-like"/>
</dbReference>
<keyword evidence="6" id="KW-1185">Reference proteome</keyword>